<dbReference type="AlphaFoldDB" id="A0A0R2KT31"/>
<accession>A0A0R2KT31</accession>
<dbReference type="Pfam" id="PF06207">
    <property type="entry name" value="DUF1002"/>
    <property type="match status" value="1"/>
</dbReference>
<dbReference type="RefSeq" id="WP_035463469.1">
    <property type="nucleotide sequence ID" value="NZ_AUHP01000012.1"/>
</dbReference>
<keyword evidence="2" id="KW-1185">Reference proteome</keyword>
<evidence type="ECO:0000313" key="1">
    <source>
        <dbReference type="EMBL" id="KRN89332.1"/>
    </source>
</evidence>
<sequence length="323" mass="34880">MAGITLLSAIFLAQQPIHASQNVNEHTLKAPYVVYGSGVSSEIYPKLNDIFQVNNNFKKITVDANDYRQYINPNATGTTNAAMISSVAIAPSDPGSGVRVNIKDYNGQNNILKVTSQQYAMVAQMAGVTDINIIVTANTPVSGESALTGVYKALAADGATIDTENTKAANEMIRATQPAIAANKDDKTYPGKLMAAIGEVSKQVAEQKQKTDQLATKQDIQRMLEQALQKQGIANQTAPQHITVIVNALITFENSPIASSKSYIKNVSNTINNVINSTGNLMTQAKDWLNSTDFKDATQAASKTAQSWIAKIIQWFKELLNLN</sequence>
<comment type="caution">
    <text evidence="1">The sequence shown here is derived from an EMBL/GenBank/DDBJ whole genome shotgun (WGS) entry which is preliminary data.</text>
</comment>
<dbReference type="STRING" id="1122146.IV53_GL000049"/>
<protein>
    <recommendedName>
        <fullName evidence="3">Inosine-5-monophosphate dehydrogenase</fullName>
    </recommendedName>
</protein>
<dbReference type="EMBL" id="JQBZ01000016">
    <property type="protein sequence ID" value="KRN89332.1"/>
    <property type="molecule type" value="Genomic_DNA"/>
</dbReference>
<evidence type="ECO:0000313" key="2">
    <source>
        <dbReference type="Proteomes" id="UP000051500"/>
    </source>
</evidence>
<reference evidence="1 2" key="1">
    <citation type="journal article" date="2015" name="Genome Announc.">
        <title>Expanding the biotechnology potential of lactobacilli through comparative genomics of 213 strains and associated genera.</title>
        <authorList>
            <person name="Sun Z."/>
            <person name="Harris H.M."/>
            <person name="McCann A."/>
            <person name="Guo C."/>
            <person name="Argimon S."/>
            <person name="Zhang W."/>
            <person name="Yang X."/>
            <person name="Jeffery I.B."/>
            <person name="Cooney J.C."/>
            <person name="Kagawa T.F."/>
            <person name="Liu W."/>
            <person name="Song Y."/>
            <person name="Salvetti E."/>
            <person name="Wrobel A."/>
            <person name="Rasinkangas P."/>
            <person name="Parkhill J."/>
            <person name="Rea M.C."/>
            <person name="O'Sullivan O."/>
            <person name="Ritari J."/>
            <person name="Douillard F.P."/>
            <person name="Paul Ross R."/>
            <person name="Yang R."/>
            <person name="Briner A.E."/>
            <person name="Felis G.E."/>
            <person name="de Vos W.M."/>
            <person name="Barrangou R."/>
            <person name="Klaenhammer T.R."/>
            <person name="Caufield P.W."/>
            <person name="Cui Y."/>
            <person name="Zhang H."/>
            <person name="O'Toole P.W."/>
        </authorList>
    </citation>
    <scope>NUCLEOTIDE SEQUENCE [LARGE SCALE GENOMIC DNA]</scope>
    <source>
        <strain evidence="1 2">DSM 22408</strain>
    </source>
</reference>
<dbReference type="Proteomes" id="UP000051500">
    <property type="component" value="Unassembled WGS sequence"/>
</dbReference>
<dbReference type="eggNOG" id="COG4086">
    <property type="taxonomic scope" value="Bacteria"/>
</dbReference>
<name>A0A0R2KT31_9LACO</name>
<evidence type="ECO:0008006" key="3">
    <source>
        <dbReference type="Google" id="ProtNLM"/>
    </source>
</evidence>
<organism evidence="1 2">
    <name type="scientific">Ligilactobacillus ceti DSM 22408</name>
    <dbReference type="NCBI Taxonomy" id="1122146"/>
    <lineage>
        <taxon>Bacteria</taxon>
        <taxon>Bacillati</taxon>
        <taxon>Bacillota</taxon>
        <taxon>Bacilli</taxon>
        <taxon>Lactobacillales</taxon>
        <taxon>Lactobacillaceae</taxon>
        <taxon>Ligilactobacillus</taxon>
    </lineage>
</organism>
<proteinExistence type="predicted"/>
<dbReference type="PATRIC" id="fig|1122146.4.peg.51"/>
<dbReference type="InterPro" id="IPR009343">
    <property type="entry name" value="DUF1002"/>
</dbReference>
<gene>
    <name evidence="1" type="ORF">IV53_GL000049</name>
</gene>